<dbReference type="PANTHER" id="PTHR36528">
    <property type="entry name" value="CRISPR SYSTEM SINGLE-STRAND-SPECIFIC DEOXYRIBONUCLEASE CAS10/CSM1 (SUBTYPE III-A)"/>
    <property type="match status" value="1"/>
</dbReference>
<dbReference type="EMBL" id="DVHN01000014">
    <property type="protein sequence ID" value="HIR87599.1"/>
    <property type="molecule type" value="Genomic_DNA"/>
</dbReference>
<evidence type="ECO:0000256" key="1">
    <source>
        <dbReference type="ARBA" id="ARBA00022741"/>
    </source>
</evidence>
<dbReference type="GO" id="GO:0051607">
    <property type="term" value="P:defense response to virus"/>
    <property type="evidence" value="ECO:0007669"/>
    <property type="project" value="UniProtKB-KW"/>
</dbReference>
<dbReference type="InterPro" id="IPR054767">
    <property type="entry name" value="Cas10-Cmr2_palm2"/>
</dbReference>
<dbReference type="GO" id="GO:0000166">
    <property type="term" value="F:nucleotide binding"/>
    <property type="evidence" value="ECO:0007669"/>
    <property type="project" value="UniProtKB-KW"/>
</dbReference>
<dbReference type="PANTHER" id="PTHR36528:SF1">
    <property type="entry name" value="CRISPR SYSTEM SINGLE-STRAND-SPECIFIC DEOXYRIBONUCLEASE CAS10_CSM1 (SUBTYPE III-A)"/>
    <property type="match status" value="1"/>
</dbReference>
<proteinExistence type="predicted"/>
<evidence type="ECO:0000313" key="4">
    <source>
        <dbReference type="EMBL" id="HIR87599.1"/>
    </source>
</evidence>
<feature type="domain" description="Cas10/Cmr2 second palm" evidence="3">
    <location>
        <begin position="226"/>
        <end position="379"/>
    </location>
</feature>
<evidence type="ECO:0000259" key="3">
    <source>
        <dbReference type="Pfam" id="PF22335"/>
    </source>
</evidence>
<gene>
    <name evidence="4" type="ORF">IAC96_01485</name>
</gene>
<protein>
    <recommendedName>
        <fullName evidence="3">Cas10/Cmr2 second palm domain-containing protein</fullName>
    </recommendedName>
</protein>
<dbReference type="InterPro" id="IPR052117">
    <property type="entry name" value="Cas10/Csm1_subtype-III-A"/>
</dbReference>
<comment type="caution">
    <text evidence="4">The sequence shown here is derived from an EMBL/GenBank/DDBJ whole genome shotgun (WGS) entry which is preliminary data.</text>
</comment>
<name>A0A9D1JC63_9FIRM</name>
<dbReference type="AlphaFoldDB" id="A0A9D1JC63"/>
<sequence>MQGEKIDLSKPVLAIYDIRGIQNYIFRTNRVKEIIGASNIVQDLFETILKESVDSVLKKESDPERYRINWKQYTECRFEKEETVQMEVIYAGGGNTLILYRTRALCRAINRKLSRLILEKTYSLGLAVAVTEKTKDYMQDYHKLQRQLSNIKRKMAPSNLTGNFPVTRQEDSTGYPLSASYWETYGGRERKCSVSREVLYKLCYSTEEEKKKFDDMVTEKGRDSMLAVVHIDGNNLGNRIGNLMKEKGAEGYEEAIRCSRTISNCISRAFEGVYERMIEWAEQWAKKHPKRPIRSSIRKIVSAGDDMTFVCNASLALDMTAYFLKEIAKEVLYQEEGTKVNQEIYGLSACAGIAYFQSHFPFADAYRVAEACCSNAKKRMKALAVKNENTAFVESGLDFQICDAVSVVEDLEKYRKKHYELADGTSLLLRPYIIPRVGHTIKELPEEYEFDSFVKLQREMNSLPKNGAKRLRNAYASGEYETVLVAKQLESRGVLFQNTLIYLEQNGKKIARYFDALETMEFFIDMGREEDENETMDGAATAQ</sequence>
<keyword evidence="1" id="KW-0547">Nucleotide-binding</keyword>
<dbReference type="InterPro" id="IPR043128">
    <property type="entry name" value="Rev_trsase/Diguanyl_cyclase"/>
</dbReference>
<organism evidence="4 5">
    <name type="scientific">Candidatus Fimimorpha faecalis</name>
    <dbReference type="NCBI Taxonomy" id="2840824"/>
    <lineage>
        <taxon>Bacteria</taxon>
        <taxon>Bacillati</taxon>
        <taxon>Bacillota</taxon>
        <taxon>Clostridia</taxon>
        <taxon>Eubacteriales</taxon>
        <taxon>Candidatus Fimimorpha</taxon>
    </lineage>
</organism>
<keyword evidence="2" id="KW-0051">Antiviral defense</keyword>
<dbReference type="Proteomes" id="UP000824201">
    <property type="component" value="Unassembled WGS sequence"/>
</dbReference>
<dbReference type="Gene3D" id="3.30.70.270">
    <property type="match status" value="1"/>
</dbReference>
<dbReference type="Pfam" id="PF22335">
    <property type="entry name" value="Cas10-Cmr2_palm2"/>
    <property type="match status" value="1"/>
</dbReference>
<reference evidence="4" key="1">
    <citation type="submission" date="2020-10" db="EMBL/GenBank/DDBJ databases">
        <authorList>
            <person name="Gilroy R."/>
        </authorList>
    </citation>
    <scope>NUCLEOTIDE SEQUENCE</scope>
    <source>
        <strain evidence="4">ChiW13-3771</strain>
    </source>
</reference>
<evidence type="ECO:0000313" key="5">
    <source>
        <dbReference type="Proteomes" id="UP000824201"/>
    </source>
</evidence>
<accession>A0A9D1JC63</accession>
<evidence type="ECO:0000256" key="2">
    <source>
        <dbReference type="ARBA" id="ARBA00023118"/>
    </source>
</evidence>
<reference evidence="4" key="2">
    <citation type="journal article" date="2021" name="PeerJ">
        <title>Extensive microbial diversity within the chicken gut microbiome revealed by metagenomics and culture.</title>
        <authorList>
            <person name="Gilroy R."/>
            <person name="Ravi A."/>
            <person name="Getino M."/>
            <person name="Pursley I."/>
            <person name="Horton D.L."/>
            <person name="Alikhan N.F."/>
            <person name="Baker D."/>
            <person name="Gharbi K."/>
            <person name="Hall N."/>
            <person name="Watson M."/>
            <person name="Adriaenssens E.M."/>
            <person name="Foster-Nyarko E."/>
            <person name="Jarju S."/>
            <person name="Secka A."/>
            <person name="Antonio M."/>
            <person name="Oren A."/>
            <person name="Chaudhuri R.R."/>
            <person name="La Ragione R."/>
            <person name="Hildebrand F."/>
            <person name="Pallen M.J."/>
        </authorList>
    </citation>
    <scope>NUCLEOTIDE SEQUENCE</scope>
    <source>
        <strain evidence="4">ChiW13-3771</strain>
    </source>
</reference>